<keyword evidence="1" id="KW-0732">Signal</keyword>
<dbReference type="EMBL" id="CAKASE010000081">
    <property type="protein sequence ID" value="CAG9583155.1"/>
    <property type="molecule type" value="Genomic_DNA"/>
</dbReference>
<proteinExistence type="predicted"/>
<dbReference type="Proteomes" id="UP000789524">
    <property type="component" value="Unassembled WGS sequence"/>
</dbReference>
<evidence type="ECO:0000313" key="3">
    <source>
        <dbReference type="Proteomes" id="UP000789524"/>
    </source>
</evidence>
<dbReference type="Gene3D" id="1.10.238.20">
    <property type="entry name" value="Pheromone/general odorant binding protein domain"/>
    <property type="match status" value="2"/>
</dbReference>
<dbReference type="PANTHER" id="PTHR11857">
    <property type="entry name" value="ODORANT BINDING PROTEIN-RELATED"/>
    <property type="match status" value="1"/>
</dbReference>
<evidence type="ECO:0000313" key="2">
    <source>
        <dbReference type="EMBL" id="CAG9583155.1"/>
    </source>
</evidence>
<dbReference type="InterPro" id="IPR006170">
    <property type="entry name" value="PBP/GOBP"/>
</dbReference>
<dbReference type="OrthoDB" id="8178339at2759"/>
<keyword evidence="3" id="KW-1185">Reference proteome</keyword>
<dbReference type="GO" id="GO:0005549">
    <property type="term" value="F:odorant binding"/>
    <property type="evidence" value="ECO:0007669"/>
    <property type="project" value="InterPro"/>
</dbReference>
<evidence type="ECO:0000256" key="1">
    <source>
        <dbReference type="ARBA" id="ARBA00022729"/>
    </source>
</evidence>
<reference evidence="2" key="1">
    <citation type="submission" date="2021-09" db="EMBL/GenBank/DDBJ databases">
        <authorList>
            <person name="Martin H S."/>
        </authorList>
    </citation>
    <scope>NUCLEOTIDE SEQUENCE</scope>
</reference>
<dbReference type="InterPro" id="IPR036728">
    <property type="entry name" value="PBP_GOBP_sf"/>
</dbReference>
<sequence length="238" mass="26540">MECSKDYPLTDEDITQLKDKQFPDKEDVRCLFACAYKKTGMMDDQGKLSVDGVNNLAKKYFSDDQDKLQKAQEFTDACAGVNDKAVSDGEKGCERAALIYKCSIERAPQGLTDEEIKKEFIKEIMTCTKDISVDMLDLMELEQLKVPTKTNVKCVLACAYRRLGTMNKEGKYDIKEAYKIAETAMKGDDKRIENGKKLADICSKVNEADVSDGTKGCERAALLFKCVVGNAPKLGFKV</sequence>
<comment type="caution">
    <text evidence="2">The sequence shown here is derived from an EMBL/GenBank/DDBJ whole genome shotgun (WGS) entry which is preliminary data.</text>
</comment>
<gene>
    <name evidence="2" type="ORF">DCHRY22_LOCUS14605</name>
</gene>
<dbReference type="SUPFAM" id="SSF47565">
    <property type="entry name" value="Insect pheromone/odorant-binding proteins"/>
    <property type="match status" value="2"/>
</dbReference>
<protein>
    <submittedName>
        <fullName evidence="2">(African queen) hypothetical protein</fullName>
    </submittedName>
</protein>
<accession>A0A8J2WAE4</accession>
<dbReference type="GO" id="GO:0005615">
    <property type="term" value="C:extracellular space"/>
    <property type="evidence" value="ECO:0007669"/>
    <property type="project" value="TreeGrafter"/>
</dbReference>
<name>A0A8J2WAE4_9NEOP</name>
<organism evidence="2 3">
    <name type="scientific">Danaus chrysippus</name>
    <name type="common">African queen</name>
    <dbReference type="NCBI Taxonomy" id="151541"/>
    <lineage>
        <taxon>Eukaryota</taxon>
        <taxon>Metazoa</taxon>
        <taxon>Ecdysozoa</taxon>
        <taxon>Arthropoda</taxon>
        <taxon>Hexapoda</taxon>
        <taxon>Insecta</taxon>
        <taxon>Pterygota</taxon>
        <taxon>Neoptera</taxon>
        <taxon>Endopterygota</taxon>
        <taxon>Lepidoptera</taxon>
        <taxon>Glossata</taxon>
        <taxon>Ditrysia</taxon>
        <taxon>Papilionoidea</taxon>
        <taxon>Nymphalidae</taxon>
        <taxon>Danainae</taxon>
        <taxon>Danaini</taxon>
        <taxon>Danaina</taxon>
        <taxon>Danaus</taxon>
        <taxon>Anosia</taxon>
    </lineage>
</organism>
<dbReference type="GO" id="GO:0007608">
    <property type="term" value="P:sensory perception of smell"/>
    <property type="evidence" value="ECO:0007669"/>
    <property type="project" value="TreeGrafter"/>
</dbReference>
<dbReference type="CDD" id="cd23992">
    <property type="entry name" value="PBP_GOBP"/>
    <property type="match status" value="2"/>
</dbReference>
<dbReference type="Pfam" id="PF01395">
    <property type="entry name" value="PBP_GOBP"/>
    <property type="match status" value="2"/>
</dbReference>
<dbReference type="AlphaFoldDB" id="A0A8J2WAE4"/>
<dbReference type="SMART" id="SM00708">
    <property type="entry name" value="PhBP"/>
    <property type="match status" value="2"/>
</dbReference>